<keyword evidence="4" id="KW-0175">Coiled coil</keyword>
<name>A0A4T0H1Q8_WALIC</name>
<reference evidence="8 9" key="1">
    <citation type="submission" date="2019-03" db="EMBL/GenBank/DDBJ databases">
        <title>Sequencing 23 genomes of Wallemia ichthyophaga.</title>
        <authorList>
            <person name="Gostincar C."/>
        </authorList>
    </citation>
    <scope>NUCLEOTIDE SEQUENCE [LARGE SCALE GENOMIC DNA]</scope>
    <source>
        <strain evidence="8 9">EXF-8621</strain>
    </source>
</reference>
<evidence type="ECO:0000256" key="3">
    <source>
        <dbReference type="ARBA" id="ARBA00022737"/>
    </source>
</evidence>
<evidence type="ECO:0000256" key="2">
    <source>
        <dbReference type="ARBA" id="ARBA00022553"/>
    </source>
</evidence>
<evidence type="ECO:0000313" key="9">
    <source>
        <dbReference type="Proteomes" id="UP000306954"/>
    </source>
</evidence>
<comment type="caution">
    <text evidence="8">The sequence shown here is derived from an EMBL/GenBank/DDBJ whole genome shotgun (WGS) entry which is preliminary data.</text>
</comment>
<proteinExistence type="predicted"/>
<dbReference type="InterPro" id="IPR016024">
    <property type="entry name" value="ARM-type_fold"/>
</dbReference>
<organism evidence="8 9">
    <name type="scientific">Wallemia ichthyophaga</name>
    <dbReference type="NCBI Taxonomy" id="245174"/>
    <lineage>
        <taxon>Eukaryota</taxon>
        <taxon>Fungi</taxon>
        <taxon>Dikarya</taxon>
        <taxon>Basidiomycota</taxon>
        <taxon>Wallemiomycotina</taxon>
        <taxon>Wallemiomycetes</taxon>
        <taxon>Wallemiales</taxon>
        <taxon>Wallemiaceae</taxon>
        <taxon>Wallemia</taxon>
    </lineage>
</organism>
<dbReference type="PANTHER" id="PTHR14978">
    <property type="entry name" value="BETA-CATENIN-LIKE PROTEIN 1 NUCLEAR ASSOCIATED PROTEIN"/>
    <property type="match status" value="1"/>
</dbReference>
<dbReference type="FunFam" id="1.25.10.10:FF:001136">
    <property type="entry name" value="Beta-catenin-like protein 1"/>
    <property type="match status" value="1"/>
</dbReference>
<dbReference type="EMBL" id="SPOF01000093">
    <property type="protein sequence ID" value="TIB07475.1"/>
    <property type="molecule type" value="Genomic_DNA"/>
</dbReference>
<evidence type="ECO:0000313" key="8">
    <source>
        <dbReference type="EMBL" id="TIB07475.1"/>
    </source>
</evidence>
<evidence type="ECO:0000256" key="4">
    <source>
        <dbReference type="ARBA" id="ARBA00023054"/>
    </source>
</evidence>
<dbReference type="SUPFAM" id="SSF48371">
    <property type="entry name" value="ARM repeat"/>
    <property type="match status" value="1"/>
</dbReference>
<keyword evidence="5" id="KW-0539">Nucleus</keyword>
<evidence type="ECO:0000256" key="6">
    <source>
        <dbReference type="SAM" id="MobiDB-lite"/>
    </source>
</evidence>
<feature type="domain" description="Beta-catenin-like protein 1 N-terminal" evidence="7">
    <location>
        <begin position="90"/>
        <end position="199"/>
    </location>
</feature>
<dbReference type="Gene3D" id="1.25.10.10">
    <property type="entry name" value="Leucine-rich Repeat Variant"/>
    <property type="match status" value="1"/>
</dbReference>
<dbReference type="SMART" id="SM01156">
    <property type="entry name" value="DUF1716"/>
    <property type="match status" value="1"/>
</dbReference>
<protein>
    <recommendedName>
        <fullName evidence="7">Beta-catenin-like protein 1 N-terminal domain-containing protein</fullName>
    </recommendedName>
</protein>
<dbReference type="Pfam" id="PF08216">
    <property type="entry name" value="CTNNBL"/>
    <property type="match status" value="1"/>
</dbReference>
<evidence type="ECO:0000259" key="7">
    <source>
        <dbReference type="SMART" id="SM01156"/>
    </source>
</evidence>
<keyword evidence="3" id="KW-0677">Repeat</keyword>
<dbReference type="InterPro" id="IPR011989">
    <property type="entry name" value="ARM-like"/>
</dbReference>
<gene>
    <name evidence="8" type="ORF">E3P90_04064</name>
</gene>
<keyword evidence="2" id="KW-0597">Phosphoprotein</keyword>
<sequence length="602" mass="67552">MDVSKMFKLPQLPSGKNKRRFEPASEEAIKKVRLQENQDDAQSAPDNGKGKGRAVTIADEDEDDTVEYIDANNDEFEEDDEDGRFFGGGLTEEQSTILDVFDKADKGGEELTLSPASIKKQLQQLERVISKNTQLRGKYPDDPHQFIDSEADLDSALHQLKTFAQNPSISYPQLINTGATEQLVGLLSHDNTDISLDVVEVLEELTDEDILDAVDDVDQGRIHLNSFVDTILQLQILELLVSNLKRLNEDQDSDVEGVYHTLALLENLISLRPELAEVLISSTNILPWLLKRITRVEYDQNKQYASEILAIVLQDSSKNRMAVLEQKDGLDSILQSLSHYMKKDPKDAEELEFLENAYNALCTVLAEPLAKVQFKDAEGVDLMVLIAQEKLMSRSRAIKTLDHAMSGPEGSLNSEAFIEANGLTSLFGAFMNKVPHKKSALGAVSVQEQEEHLLGILVSLFSNLGSDTLGRVRLLTKFVENDYEKVDRLLEIRENAASRVKVRIEQDSQMDIEEDEAYLGRLEDGLFTLQLSDYVLAWLVMEDDGIKDHTELLLNRRGVSFKDVTSILHEYADNMGEQPSNNDGSPTQREIVEHLIEYVSSL</sequence>
<evidence type="ECO:0000256" key="5">
    <source>
        <dbReference type="ARBA" id="ARBA00023242"/>
    </source>
</evidence>
<comment type="subcellular location">
    <subcellularLocation>
        <location evidence="1">Nucleus</location>
    </subcellularLocation>
</comment>
<dbReference type="Proteomes" id="UP000306954">
    <property type="component" value="Unassembled WGS sequence"/>
</dbReference>
<feature type="region of interest" description="Disordered" evidence="6">
    <location>
        <begin position="1"/>
        <end position="64"/>
    </location>
</feature>
<dbReference type="InterPro" id="IPR039678">
    <property type="entry name" value="CTNNBL1"/>
</dbReference>
<dbReference type="AlphaFoldDB" id="A0A4T0H1Q8"/>
<feature type="compositionally biased region" description="Basic and acidic residues" evidence="6">
    <location>
        <begin position="20"/>
        <end position="36"/>
    </location>
</feature>
<accession>A0A4T0H1Q8</accession>
<dbReference type="InterPro" id="IPR013180">
    <property type="entry name" value="CTNNBL1_N"/>
</dbReference>
<dbReference type="PANTHER" id="PTHR14978:SF0">
    <property type="entry name" value="BETA-CATENIN-LIKE PROTEIN 1"/>
    <property type="match status" value="1"/>
</dbReference>
<dbReference type="GO" id="GO:0005681">
    <property type="term" value="C:spliceosomal complex"/>
    <property type="evidence" value="ECO:0007669"/>
    <property type="project" value="TreeGrafter"/>
</dbReference>
<evidence type="ECO:0000256" key="1">
    <source>
        <dbReference type="ARBA" id="ARBA00004123"/>
    </source>
</evidence>
<dbReference type="GO" id="GO:0010467">
    <property type="term" value="P:gene expression"/>
    <property type="evidence" value="ECO:0007669"/>
    <property type="project" value="UniProtKB-ARBA"/>
</dbReference>